<dbReference type="InterPro" id="IPR006001">
    <property type="entry name" value="Therm_gnt_kin"/>
</dbReference>
<dbReference type="GO" id="GO:0016301">
    <property type="term" value="F:kinase activity"/>
    <property type="evidence" value="ECO:0007669"/>
    <property type="project" value="UniProtKB-KW"/>
</dbReference>
<dbReference type="NCBIfam" id="TIGR01313">
    <property type="entry name" value="therm_gnt_kin"/>
    <property type="match status" value="1"/>
</dbReference>
<dbReference type="Proteomes" id="UP001429564">
    <property type="component" value="Unassembled WGS sequence"/>
</dbReference>
<dbReference type="EC" id="2.7.1.12" evidence="3 9"/>
<evidence type="ECO:0000313" key="11">
    <source>
        <dbReference type="Proteomes" id="UP001429564"/>
    </source>
</evidence>
<dbReference type="InterPro" id="IPR027417">
    <property type="entry name" value="P-loop_NTPase"/>
</dbReference>
<evidence type="ECO:0000256" key="1">
    <source>
        <dbReference type="ARBA" id="ARBA00004761"/>
    </source>
</evidence>
<reference evidence="10 11" key="1">
    <citation type="submission" date="2018-05" db="EMBL/GenBank/DDBJ databases">
        <authorList>
            <person name="Zhang Y.-J."/>
        </authorList>
    </citation>
    <scope>NUCLEOTIDE SEQUENCE [LARGE SCALE GENOMIC DNA]</scope>
    <source>
        <strain evidence="10 11">CY04</strain>
    </source>
</reference>
<comment type="similarity">
    <text evidence="2 9">Belongs to the gluconokinase GntK/GntV family.</text>
</comment>
<evidence type="ECO:0000256" key="7">
    <source>
        <dbReference type="ARBA" id="ARBA00022840"/>
    </source>
</evidence>
<protein>
    <recommendedName>
        <fullName evidence="3 9">Gluconokinase</fullName>
        <ecNumber evidence="3 9">2.7.1.12</ecNumber>
    </recommendedName>
</protein>
<evidence type="ECO:0000256" key="5">
    <source>
        <dbReference type="ARBA" id="ARBA00022741"/>
    </source>
</evidence>
<proteinExistence type="inferred from homology"/>
<dbReference type="CDD" id="cd02021">
    <property type="entry name" value="GntK"/>
    <property type="match status" value="1"/>
</dbReference>
<dbReference type="EMBL" id="QHLQ01000015">
    <property type="protein sequence ID" value="NIZ62223.1"/>
    <property type="molecule type" value="Genomic_DNA"/>
</dbReference>
<accession>A0ABX0WAJ6</accession>
<keyword evidence="5 9" id="KW-0547">Nucleotide-binding</keyword>
<evidence type="ECO:0000256" key="6">
    <source>
        <dbReference type="ARBA" id="ARBA00022777"/>
    </source>
</evidence>
<evidence type="ECO:0000256" key="8">
    <source>
        <dbReference type="ARBA" id="ARBA00048090"/>
    </source>
</evidence>
<gene>
    <name evidence="10" type="ORF">DL239_14685</name>
</gene>
<evidence type="ECO:0000313" key="10">
    <source>
        <dbReference type="EMBL" id="NIZ62223.1"/>
    </source>
</evidence>
<comment type="caution">
    <text evidence="10">The sequence shown here is derived from an EMBL/GenBank/DDBJ whole genome shotgun (WGS) entry which is preliminary data.</text>
</comment>
<organism evidence="10 11">
    <name type="scientific">Parasedimentitalea denitrificans</name>
    <dbReference type="NCBI Taxonomy" id="2211118"/>
    <lineage>
        <taxon>Bacteria</taxon>
        <taxon>Pseudomonadati</taxon>
        <taxon>Pseudomonadota</taxon>
        <taxon>Alphaproteobacteria</taxon>
        <taxon>Rhodobacterales</taxon>
        <taxon>Paracoccaceae</taxon>
        <taxon>Parasedimentitalea</taxon>
    </lineage>
</organism>
<dbReference type="Gene3D" id="3.40.50.300">
    <property type="entry name" value="P-loop containing nucleotide triphosphate hydrolases"/>
    <property type="match status" value="1"/>
</dbReference>
<keyword evidence="6 9" id="KW-0418">Kinase</keyword>
<evidence type="ECO:0000256" key="4">
    <source>
        <dbReference type="ARBA" id="ARBA00022679"/>
    </source>
</evidence>
<evidence type="ECO:0000256" key="2">
    <source>
        <dbReference type="ARBA" id="ARBA00008420"/>
    </source>
</evidence>
<comment type="catalytic activity">
    <reaction evidence="8 9">
        <text>D-gluconate + ATP = 6-phospho-D-gluconate + ADP + H(+)</text>
        <dbReference type="Rhea" id="RHEA:19433"/>
        <dbReference type="ChEBI" id="CHEBI:15378"/>
        <dbReference type="ChEBI" id="CHEBI:18391"/>
        <dbReference type="ChEBI" id="CHEBI:30616"/>
        <dbReference type="ChEBI" id="CHEBI:58759"/>
        <dbReference type="ChEBI" id="CHEBI:456216"/>
        <dbReference type="EC" id="2.7.1.12"/>
    </reaction>
</comment>
<keyword evidence="4 9" id="KW-0808">Transferase</keyword>
<evidence type="ECO:0000256" key="9">
    <source>
        <dbReference type="RuleBase" id="RU363066"/>
    </source>
</evidence>
<keyword evidence="11" id="KW-1185">Reference proteome</keyword>
<dbReference type="SUPFAM" id="SSF52540">
    <property type="entry name" value="P-loop containing nucleoside triphosphate hydrolases"/>
    <property type="match status" value="1"/>
</dbReference>
<evidence type="ECO:0000256" key="3">
    <source>
        <dbReference type="ARBA" id="ARBA00012054"/>
    </source>
</evidence>
<keyword evidence="7 9" id="KW-0067">ATP-binding</keyword>
<dbReference type="PANTHER" id="PTHR43442">
    <property type="entry name" value="GLUCONOKINASE-RELATED"/>
    <property type="match status" value="1"/>
</dbReference>
<comment type="pathway">
    <text evidence="1">Carbohydrate acid metabolism.</text>
</comment>
<name>A0ABX0WAJ6_9RHOB</name>
<dbReference type="PANTHER" id="PTHR43442:SF3">
    <property type="entry name" value="GLUCONOKINASE-RELATED"/>
    <property type="match status" value="1"/>
</dbReference>
<sequence>MGVCGVGKSSVALDLAEALSAQYLEADDFHPESNISSMRRGEPLTDEMRWPWLEGICQEIKARQQEHPDRQAVVACSALKRAYRDLIRSHLPDAQFILLTGPKQLIQQRMLQRKDHFMPLSLLESQLADLERPSPDEKHISIDINLSRKEITKAIVAQLLPATRACI</sequence>